<accession>A0A495JBT3</accession>
<comment type="caution">
    <text evidence="2">The sequence shown here is derived from an EMBL/GenBank/DDBJ whole genome shotgun (WGS) entry which is preliminary data.</text>
</comment>
<evidence type="ECO:0000313" key="3">
    <source>
        <dbReference type="Proteomes" id="UP000277671"/>
    </source>
</evidence>
<keyword evidence="1" id="KW-0812">Transmembrane</keyword>
<keyword evidence="3" id="KW-1185">Reference proteome</keyword>
<feature type="transmembrane region" description="Helical" evidence="1">
    <location>
        <begin position="14"/>
        <end position="33"/>
    </location>
</feature>
<dbReference type="AlphaFoldDB" id="A0A495JBT3"/>
<dbReference type="Proteomes" id="UP000277671">
    <property type="component" value="Unassembled WGS sequence"/>
</dbReference>
<protein>
    <submittedName>
        <fullName evidence="2">Uncharacterized protein</fullName>
    </submittedName>
</protein>
<keyword evidence="1" id="KW-1133">Transmembrane helix</keyword>
<name>A0A495JBT3_9ACTN</name>
<proteinExistence type="predicted"/>
<dbReference type="EMBL" id="RBKT01000001">
    <property type="protein sequence ID" value="RKR85968.1"/>
    <property type="molecule type" value="Genomic_DNA"/>
</dbReference>
<keyword evidence="1" id="KW-0472">Membrane</keyword>
<sequence length="71" mass="7616">MSTKGLMAVLTCRYLGGTGASGIWAVPLVALAYQAPPRGFHEKDLPVVARSGVLRARRWPAHEPTTEGDAR</sequence>
<organism evidence="2 3">
    <name type="scientific">Micromonospora pisi</name>
    <dbReference type="NCBI Taxonomy" id="589240"/>
    <lineage>
        <taxon>Bacteria</taxon>
        <taxon>Bacillati</taxon>
        <taxon>Actinomycetota</taxon>
        <taxon>Actinomycetes</taxon>
        <taxon>Micromonosporales</taxon>
        <taxon>Micromonosporaceae</taxon>
        <taxon>Micromonospora</taxon>
    </lineage>
</organism>
<evidence type="ECO:0000313" key="2">
    <source>
        <dbReference type="EMBL" id="RKR85968.1"/>
    </source>
</evidence>
<evidence type="ECO:0000256" key="1">
    <source>
        <dbReference type="SAM" id="Phobius"/>
    </source>
</evidence>
<gene>
    <name evidence="2" type="ORF">BDK92_0186</name>
</gene>
<reference evidence="2 3" key="1">
    <citation type="submission" date="2018-10" db="EMBL/GenBank/DDBJ databases">
        <title>Sequencing the genomes of 1000 actinobacteria strains.</title>
        <authorList>
            <person name="Klenk H.-P."/>
        </authorList>
    </citation>
    <scope>NUCLEOTIDE SEQUENCE [LARGE SCALE GENOMIC DNA]</scope>
    <source>
        <strain evidence="2 3">DSM 45175</strain>
    </source>
</reference>